<dbReference type="PANTHER" id="PTHR30290:SF72">
    <property type="entry name" value="HTH-TYPE TRANSCRIPTIONAL REGULATOR SGRR"/>
    <property type="match status" value="1"/>
</dbReference>
<dbReference type="Pfam" id="PF12793">
    <property type="entry name" value="SgrR_N"/>
    <property type="match status" value="1"/>
</dbReference>
<organism evidence="4 5">
    <name type="scientific">Agarivorans aestuarii</name>
    <dbReference type="NCBI Taxonomy" id="1563703"/>
    <lineage>
        <taxon>Bacteria</taxon>
        <taxon>Pseudomonadati</taxon>
        <taxon>Pseudomonadota</taxon>
        <taxon>Gammaproteobacteria</taxon>
        <taxon>Alteromonadales</taxon>
        <taxon>Alteromonadaceae</taxon>
        <taxon>Agarivorans</taxon>
    </lineage>
</organism>
<keyword evidence="5" id="KW-1185">Reference proteome</keyword>
<dbReference type="Gene3D" id="3.40.190.10">
    <property type="entry name" value="Periplasmic binding protein-like II"/>
    <property type="match status" value="1"/>
</dbReference>
<evidence type="ECO:0000256" key="1">
    <source>
        <dbReference type="ARBA" id="ARBA00023125"/>
    </source>
</evidence>
<dbReference type="InterPro" id="IPR025370">
    <property type="entry name" value="SgrR_HTH_N"/>
</dbReference>
<dbReference type="EMBL" id="JAYDYW010000016">
    <property type="protein sequence ID" value="MEE1675825.1"/>
    <property type="molecule type" value="Genomic_DNA"/>
</dbReference>
<reference evidence="5" key="1">
    <citation type="submission" date="2023-07" db="EMBL/GenBank/DDBJ databases">
        <title>Draft genome sequence of Agarivorans aestuarii strain ZMCS4, a CAZymes producing bacteria isolated from the marine brown algae Clodostephus spongiosus.</title>
        <authorList>
            <person name="Lorente B."/>
            <person name="Cabral C."/>
            <person name="Frias J."/>
            <person name="Faria J."/>
            <person name="Toubarro D."/>
        </authorList>
    </citation>
    <scope>NUCLEOTIDE SEQUENCE [LARGE SCALE GENOMIC DNA]</scope>
    <source>
        <strain evidence="5">ZMCS4</strain>
    </source>
</reference>
<evidence type="ECO:0000313" key="5">
    <source>
        <dbReference type="Proteomes" id="UP001310248"/>
    </source>
</evidence>
<feature type="domain" description="Transcriptional regulator SgrR N-terminal HTH" evidence="3">
    <location>
        <begin position="5"/>
        <end position="119"/>
    </location>
</feature>
<dbReference type="Gene3D" id="3.10.105.10">
    <property type="entry name" value="Dipeptide-binding Protein, Domain 3"/>
    <property type="match status" value="1"/>
</dbReference>
<sequence length="581" mass="66079">MQQLKLLRYYLKLTQFGTSEPVKLALADIADIVSTSPRHARTLLKQMAQLEWLTWQPSVGRNQRSSLRLLYSAVELKQHLAKVQIANGDYASALSLLDENQQWFGRLLIATSGASHRDGSLNLQLTYSRPFSAVLPHLMLRNSERFLLRQLYANLVTCDAEGDIHSELAHHWQCDDKAQVYRFYLRPGLQFHDGSVIDAHSVIDLFTALQAHSSYQHELSHLNGVKAVNELTVEFSLASSDKGFAGLLADPKYAIQPVTQLTQSDLNNKLVVGSGPFALLNHNAQRLQLRANPNYHGFRALPDEVSIWFVAKSAVAKEGQYAFASNDDSQSQHLQQRLEFGCQYLLFNQQKQKLSYSQRRWLASYLQPETLLRSAQKSLQSLALEPAFSLLDIWPDCISLAADKVPLPKSLSIGFYQHDDLQLYAETIAKLLEELGVSTRLQAYSYAELNQAASQNTLKQDLIVTSYNLDDNRPASAFRWLYNDPIIKHCVGPENWQWMQTQLGQLRANTSLQDYFSQMTPLANTLVSEYWCLPMFHHWQSLRFQNVLQGVAMTDWGWPQIKDVWTTQPQFSAAEPLKFSC</sequence>
<dbReference type="InterPro" id="IPR000914">
    <property type="entry name" value="SBP_5_dom"/>
</dbReference>
<accession>A0ABU7G994</accession>
<evidence type="ECO:0000259" key="2">
    <source>
        <dbReference type="Pfam" id="PF00496"/>
    </source>
</evidence>
<evidence type="ECO:0000259" key="3">
    <source>
        <dbReference type="Pfam" id="PF12793"/>
    </source>
</evidence>
<dbReference type="RefSeq" id="WP_329776606.1">
    <property type="nucleotide sequence ID" value="NZ_JAYDYW010000016.1"/>
</dbReference>
<comment type="caution">
    <text evidence="4">The sequence shown here is derived from an EMBL/GenBank/DDBJ whole genome shotgun (WGS) entry which is preliminary data.</text>
</comment>
<dbReference type="Pfam" id="PF00496">
    <property type="entry name" value="SBP_bac_5"/>
    <property type="match status" value="1"/>
</dbReference>
<dbReference type="InterPro" id="IPR039424">
    <property type="entry name" value="SBP_5"/>
</dbReference>
<protein>
    <submittedName>
        <fullName evidence="4">SgrR family transcriptional regulator</fullName>
    </submittedName>
</protein>
<proteinExistence type="predicted"/>
<dbReference type="Proteomes" id="UP001310248">
    <property type="component" value="Unassembled WGS sequence"/>
</dbReference>
<dbReference type="SUPFAM" id="SSF53850">
    <property type="entry name" value="Periplasmic binding protein-like II"/>
    <property type="match status" value="1"/>
</dbReference>
<evidence type="ECO:0000313" key="4">
    <source>
        <dbReference type="EMBL" id="MEE1675825.1"/>
    </source>
</evidence>
<dbReference type="PANTHER" id="PTHR30290">
    <property type="entry name" value="PERIPLASMIC BINDING COMPONENT OF ABC TRANSPORTER"/>
    <property type="match status" value="1"/>
</dbReference>
<name>A0ABU7G994_9ALTE</name>
<keyword evidence="1" id="KW-0238">DNA-binding</keyword>
<gene>
    <name evidence="4" type="ORF">SNR37_001152</name>
</gene>
<reference evidence="4 5" key="2">
    <citation type="submission" date="2023-12" db="EMBL/GenBank/DDBJ databases">
        <authorList>
            <consortium name="Cladostephus spongiosus"/>
            <person name="Lorente B."/>
            <person name="Cabral C."/>
            <person name="Frias J."/>
            <person name="Faria J."/>
            <person name="Toubarro D."/>
        </authorList>
    </citation>
    <scope>NUCLEOTIDE SEQUENCE [LARGE SCALE GENOMIC DNA]</scope>
    <source>
        <strain evidence="4 5">ZMCS4</strain>
    </source>
</reference>
<feature type="domain" description="Solute-binding protein family 5" evidence="2">
    <location>
        <begin position="164"/>
        <end position="354"/>
    </location>
</feature>